<feature type="transmembrane region" description="Helical" evidence="1">
    <location>
        <begin position="80"/>
        <end position="100"/>
    </location>
</feature>
<accession>A0A0C1QY89</accession>
<dbReference type="STRING" id="1479485.DA73_0218325"/>
<proteinExistence type="predicted"/>
<reference evidence="3" key="1">
    <citation type="journal article" date="2015" name="Genome Announc.">
        <title>Draft Genome Sequence of Tolypothrix boutellei Strain VB521301.</title>
        <authorList>
            <person name="Chandrababunaidu M.M."/>
            <person name="Singh D."/>
            <person name="Sen D."/>
            <person name="Bhan S."/>
            <person name="Das S."/>
            <person name="Gupta A."/>
            <person name="Adhikary S.P."/>
            <person name="Tripathy S."/>
        </authorList>
    </citation>
    <scope>NUCLEOTIDE SEQUENCE</scope>
    <source>
        <strain evidence="3">VB521301</strain>
    </source>
</reference>
<keyword evidence="1" id="KW-0812">Transmembrane</keyword>
<feature type="transmembrane region" description="Helical" evidence="1">
    <location>
        <begin position="106"/>
        <end position="129"/>
    </location>
</feature>
<dbReference type="Pfam" id="PF14325">
    <property type="entry name" value="DUF4383"/>
    <property type="match status" value="1"/>
</dbReference>
<keyword evidence="4" id="KW-1185">Reference proteome</keyword>
<dbReference type="EMBL" id="JHEG02000048">
    <property type="protein sequence ID" value="KIE10504.1"/>
    <property type="molecule type" value="Genomic_DNA"/>
</dbReference>
<feature type="transmembrane region" description="Helical" evidence="1">
    <location>
        <begin position="5"/>
        <end position="23"/>
    </location>
</feature>
<dbReference type="Proteomes" id="UP000029738">
    <property type="component" value="Unassembled WGS sequence"/>
</dbReference>
<feature type="transmembrane region" description="Helical" evidence="1">
    <location>
        <begin position="43"/>
        <end position="68"/>
    </location>
</feature>
<comment type="caution">
    <text evidence="3">The sequence shown here is derived from an EMBL/GenBank/DDBJ whole genome shotgun (WGS) entry which is preliminary data.</text>
</comment>
<gene>
    <name evidence="3" type="ORF">DA73_0218325</name>
    <name evidence="2" type="ORF">DA73_0400014085</name>
</gene>
<protein>
    <submittedName>
        <fullName evidence="2">DUF4383 domain-containing protein</fullName>
    </submittedName>
    <submittedName>
        <fullName evidence="3">Membrane protein</fullName>
    </submittedName>
</protein>
<evidence type="ECO:0000313" key="2">
    <source>
        <dbReference type="EMBL" id="KAF3886483.1"/>
    </source>
</evidence>
<evidence type="ECO:0000256" key="1">
    <source>
        <dbReference type="SAM" id="Phobius"/>
    </source>
</evidence>
<reference evidence="2" key="2">
    <citation type="submission" date="2019-11" db="EMBL/GenBank/DDBJ databases">
        <title>Improved Assembly of Tolypothrix boutellei genome.</title>
        <authorList>
            <person name="Sarangi A.N."/>
            <person name="Mukherjee M."/>
            <person name="Ghosh S."/>
            <person name="Singh D."/>
            <person name="Das A."/>
            <person name="Kant S."/>
            <person name="Prusty A."/>
            <person name="Tripathy S."/>
        </authorList>
    </citation>
    <scope>NUCLEOTIDE SEQUENCE</scope>
    <source>
        <strain evidence="2">VB521301</strain>
    </source>
</reference>
<dbReference type="AlphaFoldDB" id="A0A0C1QY89"/>
<evidence type="ECO:0000313" key="3">
    <source>
        <dbReference type="EMBL" id="KIE10504.1"/>
    </source>
</evidence>
<keyword evidence="1" id="KW-0472">Membrane</keyword>
<dbReference type="OrthoDB" id="572373at2"/>
<name>A0A0C1QY89_9CYAN</name>
<sequence>MGARYFALISGIVYVLLGLFGFIPGMVATPGTGGPEVVIKTGYGYLLELFAINVIHNIVHIAVGVWGLVSYRRYTQSRSYARGLAVFYGVLAIMGLLPVLNTVFGIIPVFGHNVWLHAVTALIAAYFGFKTPNAVTLREQERSMASGRSRHRF</sequence>
<evidence type="ECO:0000313" key="4">
    <source>
        <dbReference type="Proteomes" id="UP000029738"/>
    </source>
</evidence>
<keyword evidence="1" id="KW-1133">Transmembrane helix</keyword>
<dbReference type="EMBL" id="JHEG04000001">
    <property type="protein sequence ID" value="KAF3886483.1"/>
    <property type="molecule type" value="Genomic_DNA"/>
</dbReference>
<organism evidence="3">
    <name type="scientific">Tolypothrix bouteillei VB521301</name>
    <dbReference type="NCBI Taxonomy" id="1479485"/>
    <lineage>
        <taxon>Bacteria</taxon>
        <taxon>Bacillati</taxon>
        <taxon>Cyanobacteriota</taxon>
        <taxon>Cyanophyceae</taxon>
        <taxon>Nostocales</taxon>
        <taxon>Tolypothrichaceae</taxon>
        <taxon>Tolypothrix</taxon>
    </lineage>
</organism>
<dbReference type="RefSeq" id="WP_038085283.1">
    <property type="nucleotide sequence ID" value="NZ_JHEG04000001.1"/>
</dbReference>